<evidence type="ECO:0000313" key="3">
    <source>
        <dbReference type="Proteomes" id="UP000284892"/>
    </source>
</evidence>
<evidence type="ECO:0000313" key="2">
    <source>
        <dbReference type="EMBL" id="RKE95217.1"/>
    </source>
</evidence>
<name>A0A420DM15_9FLAO</name>
<feature type="transmembrane region" description="Helical" evidence="1">
    <location>
        <begin position="70"/>
        <end position="91"/>
    </location>
</feature>
<keyword evidence="1" id="KW-0812">Transmembrane</keyword>
<organism evidence="2 3">
    <name type="scientific">Ichthyenterobacterium magnum</name>
    <dbReference type="NCBI Taxonomy" id="1230530"/>
    <lineage>
        <taxon>Bacteria</taxon>
        <taxon>Pseudomonadati</taxon>
        <taxon>Bacteroidota</taxon>
        <taxon>Flavobacteriia</taxon>
        <taxon>Flavobacteriales</taxon>
        <taxon>Flavobacteriaceae</taxon>
        <taxon>Ichthyenterobacterium</taxon>
    </lineage>
</organism>
<gene>
    <name evidence="2" type="ORF">BXY80_1403</name>
</gene>
<dbReference type="Proteomes" id="UP000284892">
    <property type="component" value="Unassembled WGS sequence"/>
</dbReference>
<reference evidence="2 3" key="1">
    <citation type="submission" date="2018-09" db="EMBL/GenBank/DDBJ databases">
        <title>Genomic Encyclopedia of Archaeal and Bacterial Type Strains, Phase II (KMG-II): from individual species to whole genera.</title>
        <authorList>
            <person name="Goeker M."/>
        </authorList>
    </citation>
    <scope>NUCLEOTIDE SEQUENCE [LARGE SCALE GENOMIC DNA]</scope>
    <source>
        <strain evidence="2 3">DSM 26283</strain>
    </source>
</reference>
<keyword evidence="3" id="KW-1185">Reference proteome</keyword>
<accession>A0A420DM15</accession>
<proteinExistence type="predicted"/>
<comment type="caution">
    <text evidence="2">The sequence shown here is derived from an EMBL/GenBank/DDBJ whole genome shotgun (WGS) entry which is preliminary data.</text>
</comment>
<dbReference type="AlphaFoldDB" id="A0A420DM15"/>
<protein>
    <submittedName>
        <fullName evidence="2">Uncharacterized protein</fullName>
    </submittedName>
</protein>
<sequence>MTREKRDKICESCNNHIIDERYGLLCGLTNNFANFQDKCKDYNASVAAPSIARKPIERTTITKKKEKKGFGSVIGTGIVLWIVFKIVLKLIKSFSE</sequence>
<keyword evidence="1" id="KW-1133">Transmembrane helix</keyword>
<keyword evidence="1" id="KW-0472">Membrane</keyword>
<dbReference type="OrthoDB" id="762068at2"/>
<evidence type="ECO:0000256" key="1">
    <source>
        <dbReference type="SAM" id="Phobius"/>
    </source>
</evidence>
<dbReference type="RefSeq" id="WP_120200538.1">
    <property type="nucleotide sequence ID" value="NZ_RAQJ01000002.1"/>
</dbReference>
<dbReference type="EMBL" id="RAQJ01000002">
    <property type="protein sequence ID" value="RKE95217.1"/>
    <property type="molecule type" value="Genomic_DNA"/>
</dbReference>